<dbReference type="InterPro" id="IPR002110">
    <property type="entry name" value="Ankyrin_rpt"/>
</dbReference>
<organism evidence="3 4">
    <name type="scientific">Thyridium curvatum</name>
    <dbReference type="NCBI Taxonomy" id="1093900"/>
    <lineage>
        <taxon>Eukaryota</taxon>
        <taxon>Fungi</taxon>
        <taxon>Dikarya</taxon>
        <taxon>Ascomycota</taxon>
        <taxon>Pezizomycotina</taxon>
        <taxon>Sordariomycetes</taxon>
        <taxon>Sordariomycetidae</taxon>
        <taxon>Thyridiales</taxon>
        <taxon>Thyridiaceae</taxon>
        <taxon>Thyridium</taxon>
    </lineage>
</organism>
<reference evidence="3 4" key="1">
    <citation type="submission" date="2019-06" db="EMBL/GenBank/DDBJ databases">
        <title>Draft genome sequence of the filamentous fungus Phialemoniopsis curvata isolated from diesel fuel.</title>
        <authorList>
            <person name="Varaljay V.A."/>
            <person name="Lyon W.J."/>
            <person name="Crouch A.L."/>
            <person name="Drake C.E."/>
            <person name="Hollomon J.M."/>
            <person name="Nadeau L.J."/>
            <person name="Nunn H.S."/>
            <person name="Stevenson B.S."/>
            <person name="Bojanowski C.L."/>
            <person name="Crookes-Goodson W.J."/>
        </authorList>
    </citation>
    <scope>NUCLEOTIDE SEQUENCE [LARGE SCALE GENOMIC DNA]</scope>
    <source>
        <strain evidence="3 4">D216</strain>
    </source>
</reference>
<name>A0A507BAH9_9PEZI</name>
<dbReference type="EMBL" id="SKBQ01000033">
    <property type="protein sequence ID" value="TPX13590.1"/>
    <property type="molecule type" value="Genomic_DNA"/>
</dbReference>
<dbReference type="PROSITE" id="PS50837">
    <property type="entry name" value="NACHT"/>
    <property type="match status" value="1"/>
</dbReference>
<dbReference type="RefSeq" id="XP_030995301.1">
    <property type="nucleotide sequence ID" value="XM_031140652.1"/>
</dbReference>
<dbReference type="InterPro" id="IPR036770">
    <property type="entry name" value="Ankyrin_rpt-contain_sf"/>
</dbReference>
<dbReference type="InParanoid" id="A0A507BAH9"/>
<dbReference type="Proteomes" id="UP000319257">
    <property type="component" value="Unassembled WGS sequence"/>
</dbReference>
<accession>A0A507BAH9</accession>
<dbReference type="InterPro" id="IPR027417">
    <property type="entry name" value="P-loop_NTPase"/>
</dbReference>
<evidence type="ECO:0000256" key="1">
    <source>
        <dbReference type="ARBA" id="ARBA00022737"/>
    </source>
</evidence>
<dbReference type="Gene3D" id="3.40.50.300">
    <property type="entry name" value="P-loop containing nucleotide triphosphate hydrolases"/>
    <property type="match status" value="1"/>
</dbReference>
<gene>
    <name evidence="3" type="ORF">E0L32_006061</name>
</gene>
<proteinExistence type="predicted"/>
<feature type="domain" description="NACHT" evidence="2">
    <location>
        <begin position="215"/>
        <end position="359"/>
    </location>
</feature>
<dbReference type="AlphaFoldDB" id="A0A507BAH9"/>
<keyword evidence="1" id="KW-0677">Repeat</keyword>
<dbReference type="SUPFAM" id="SSF52540">
    <property type="entry name" value="P-loop containing nucleoside triphosphate hydrolases"/>
    <property type="match status" value="1"/>
</dbReference>
<dbReference type="InterPro" id="IPR007111">
    <property type="entry name" value="NACHT_NTPase"/>
</dbReference>
<dbReference type="InterPro" id="IPR056884">
    <property type="entry name" value="NPHP3-like_N"/>
</dbReference>
<comment type="caution">
    <text evidence="3">The sequence shown here is derived from an EMBL/GenBank/DDBJ whole genome shotgun (WGS) entry which is preliminary data.</text>
</comment>
<keyword evidence="4" id="KW-1185">Reference proteome</keyword>
<dbReference type="STRING" id="1093900.A0A507BAH9"/>
<dbReference type="InterPro" id="IPR054471">
    <property type="entry name" value="GPIID_WHD"/>
</dbReference>
<dbReference type="SUPFAM" id="SSF48403">
    <property type="entry name" value="Ankyrin repeat"/>
    <property type="match status" value="1"/>
</dbReference>
<dbReference type="PANTHER" id="PTHR10039:SF16">
    <property type="entry name" value="GPI INOSITOL-DEACYLASE"/>
    <property type="match status" value="1"/>
</dbReference>
<dbReference type="SMART" id="SM00248">
    <property type="entry name" value="ANK"/>
    <property type="match status" value="3"/>
</dbReference>
<evidence type="ECO:0000313" key="4">
    <source>
        <dbReference type="Proteomes" id="UP000319257"/>
    </source>
</evidence>
<evidence type="ECO:0000313" key="3">
    <source>
        <dbReference type="EMBL" id="TPX13590.1"/>
    </source>
</evidence>
<protein>
    <recommendedName>
        <fullName evidence="2">NACHT domain-containing protein</fullName>
    </recommendedName>
</protein>
<dbReference type="OrthoDB" id="194358at2759"/>
<dbReference type="Pfam" id="PF24883">
    <property type="entry name" value="NPHP3_N"/>
    <property type="match status" value="1"/>
</dbReference>
<dbReference type="GeneID" id="41973508"/>
<dbReference type="PANTHER" id="PTHR10039">
    <property type="entry name" value="AMELOGENIN"/>
    <property type="match status" value="1"/>
</dbReference>
<evidence type="ECO:0000259" key="2">
    <source>
        <dbReference type="PROSITE" id="PS50837"/>
    </source>
</evidence>
<sequence length="871" mass="99303">MDVAGTVVGILSLGIQVTKGLIDFYSACKEQQSDIADTQLKLNRLLGLLHEVDGLTKRKFPAEEQPLVDNITKQIEQCGFFVEKLKRKAEKFQSQPADDIRSIACTAAYRLAYPFRQSTLQKLDENIEEIISHLSLGVQLLTQRRVHQIHDSVAEHTRLLELIRAEEISTSVHSWLNAQDATVDYNRACNASHPGTGLWFINSAAYSSWLQGPSSFLWLNGFAGCGKTVLCSTIIRHTFQHRQSNQNVGLAFFFFSFSDKGKQDSSAMLRAVVQQLASQLRDGEGILDGIRKRCHSGEPPIEVLIDALNLLARSFSRVYILLDALDESPRDEHRQELLDTLHMAWRRLPPTAHWMVTSRDEIDIREMLTDSFRLASHTIITLRNDSIDVDIQAYIQGYLKNNRGMRKLEEHHAIIEQVLTQRAQGVFRWVDCQLATIASGAGSKQKLQNLLESLPRSLDETYEQMLARIHPESTKDAIRILKTLCCATRPLKVAELIDAVAIDLETHPPRLNPDARLFNADEILRICPGFIEIYEVETRRRKVDTCWYSTITPAVPLSVFFENEKTWGDGDMSDSILTQHVRLAHFSIQEYLESERALSQFRVERAEAHTEMSGACLSYLLESPINPYIHNPIDEYIHRIKGDDKRDRKNAKFPWDFIKNCPGEYPLLRYASTEWLEHYQLGRRDSLPLKSLVLQLFLSPKATFDNWLKTIYQFDQKYPGRWRTDWQGGNRLHIAVLYNLDVDLMAKIIQEMPDSVIDSDTLVTEADQVERTPLEEVCYQNNEAAVRLLLNEGAGIRRTSWWRPTGTLETASAYGNEIIVQILLSHGTHDTSSVNKALQEASKRGHEKVVQTLLDHRAGDVKNLNKALRQA</sequence>
<dbReference type="Pfam" id="PF22939">
    <property type="entry name" value="WHD_GPIID"/>
    <property type="match status" value="1"/>
</dbReference>
<dbReference type="Gene3D" id="1.25.40.20">
    <property type="entry name" value="Ankyrin repeat-containing domain"/>
    <property type="match status" value="1"/>
</dbReference>